<evidence type="ECO:0000259" key="6">
    <source>
        <dbReference type="Pfam" id="PF04542"/>
    </source>
</evidence>
<dbReference type="PANTHER" id="PTHR43133:SF8">
    <property type="entry name" value="RNA POLYMERASE SIGMA FACTOR HI_1459-RELATED"/>
    <property type="match status" value="1"/>
</dbReference>
<dbReference type="SUPFAM" id="SSF88659">
    <property type="entry name" value="Sigma3 and sigma4 domains of RNA polymerase sigma factors"/>
    <property type="match status" value="1"/>
</dbReference>
<name>A0A841LJ94_9SPHN</name>
<dbReference type="Pfam" id="PF04542">
    <property type="entry name" value="Sigma70_r2"/>
    <property type="match status" value="1"/>
</dbReference>
<evidence type="ECO:0000256" key="4">
    <source>
        <dbReference type="ARBA" id="ARBA00023125"/>
    </source>
</evidence>
<dbReference type="InterPro" id="IPR039425">
    <property type="entry name" value="RNA_pol_sigma-70-like"/>
</dbReference>
<sequence>MQDDMAASFPDVVRRFSPMIARIAFTFEANAADRQDLQQDMLLAVWRALPAFRGEASLKTFVASIAQRRAVSHVQKAARAPRTSELDDMIVAGGADQEETAIRRDMQRRLTEALRSLPVTQREAAVLLLEGFNYTEIGTILGVSANAATLRCQRARQSLQTAMEEAA</sequence>
<dbReference type="Gene3D" id="1.10.1740.10">
    <property type="match status" value="1"/>
</dbReference>
<dbReference type="InterPro" id="IPR013325">
    <property type="entry name" value="RNA_pol_sigma_r2"/>
</dbReference>
<proteinExistence type="inferred from homology"/>
<feature type="domain" description="RNA polymerase sigma factor 70 region 4 type 2" evidence="7">
    <location>
        <begin position="108"/>
        <end position="159"/>
    </location>
</feature>
<dbReference type="NCBIfam" id="TIGR02937">
    <property type="entry name" value="sigma70-ECF"/>
    <property type="match status" value="1"/>
</dbReference>
<keyword evidence="3" id="KW-0731">Sigma factor</keyword>
<comment type="similarity">
    <text evidence="1">Belongs to the sigma-70 factor family. ECF subfamily.</text>
</comment>
<keyword evidence="4" id="KW-0238">DNA-binding</keyword>
<dbReference type="InterPro" id="IPR036388">
    <property type="entry name" value="WH-like_DNA-bd_sf"/>
</dbReference>
<evidence type="ECO:0000256" key="3">
    <source>
        <dbReference type="ARBA" id="ARBA00023082"/>
    </source>
</evidence>
<evidence type="ECO:0000313" key="9">
    <source>
        <dbReference type="Proteomes" id="UP000538147"/>
    </source>
</evidence>
<evidence type="ECO:0000256" key="1">
    <source>
        <dbReference type="ARBA" id="ARBA00010641"/>
    </source>
</evidence>
<dbReference type="GO" id="GO:0016987">
    <property type="term" value="F:sigma factor activity"/>
    <property type="evidence" value="ECO:0007669"/>
    <property type="project" value="UniProtKB-KW"/>
</dbReference>
<gene>
    <name evidence="8" type="ORF">FHS79_003226</name>
</gene>
<reference evidence="8 9" key="1">
    <citation type="submission" date="2020-08" db="EMBL/GenBank/DDBJ databases">
        <title>Genomic Encyclopedia of Type Strains, Phase IV (KMG-IV): sequencing the most valuable type-strain genomes for metagenomic binning, comparative biology and taxonomic classification.</title>
        <authorList>
            <person name="Goeker M."/>
        </authorList>
    </citation>
    <scope>NUCLEOTIDE SEQUENCE [LARGE SCALE GENOMIC DNA]</scope>
    <source>
        <strain evidence="8 9">DSM 102189</strain>
    </source>
</reference>
<dbReference type="GO" id="GO:0006352">
    <property type="term" value="P:DNA-templated transcription initiation"/>
    <property type="evidence" value="ECO:0007669"/>
    <property type="project" value="InterPro"/>
</dbReference>
<evidence type="ECO:0000259" key="7">
    <source>
        <dbReference type="Pfam" id="PF08281"/>
    </source>
</evidence>
<organism evidence="8 9">
    <name type="scientific">Polymorphobacter multimanifer</name>
    <dbReference type="NCBI Taxonomy" id="1070431"/>
    <lineage>
        <taxon>Bacteria</taxon>
        <taxon>Pseudomonadati</taxon>
        <taxon>Pseudomonadota</taxon>
        <taxon>Alphaproteobacteria</taxon>
        <taxon>Sphingomonadales</taxon>
        <taxon>Sphingosinicellaceae</taxon>
        <taxon>Polymorphobacter</taxon>
    </lineage>
</organism>
<dbReference type="Pfam" id="PF08281">
    <property type="entry name" value="Sigma70_r4_2"/>
    <property type="match status" value="1"/>
</dbReference>
<dbReference type="InterPro" id="IPR007627">
    <property type="entry name" value="RNA_pol_sigma70_r2"/>
</dbReference>
<evidence type="ECO:0000313" key="8">
    <source>
        <dbReference type="EMBL" id="MBB6229028.1"/>
    </source>
</evidence>
<dbReference type="InterPro" id="IPR013249">
    <property type="entry name" value="RNA_pol_sigma70_r4_t2"/>
</dbReference>
<dbReference type="EMBL" id="JACIIV010000030">
    <property type="protein sequence ID" value="MBB6229028.1"/>
    <property type="molecule type" value="Genomic_DNA"/>
</dbReference>
<dbReference type="InterPro" id="IPR014284">
    <property type="entry name" value="RNA_pol_sigma-70_dom"/>
</dbReference>
<evidence type="ECO:0000256" key="2">
    <source>
        <dbReference type="ARBA" id="ARBA00023015"/>
    </source>
</evidence>
<dbReference type="PANTHER" id="PTHR43133">
    <property type="entry name" value="RNA POLYMERASE ECF-TYPE SIGMA FACTO"/>
    <property type="match status" value="1"/>
</dbReference>
<dbReference type="RefSeq" id="WP_184202387.1">
    <property type="nucleotide sequence ID" value="NZ_BMOX01000027.1"/>
</dbReference>
<dbReference type="InterPro" id="IPR013324">
    <property type="entry name" value="RNA_pol_sigma_r3/r4-like"/>
</dbReference>
<dbReference type="Gene3D" id="1.10.10.10">
    <property type="entry name" value="Winged helix-like DNA-binding domain superfamily/Winged helix DNA-binding domain"/>
    <property type="match status" value="1"/>
</dbReference>
<dbReference type="AlphaFoldDB" id="A0A841LJ94"/>
<keyword evidence="2" id="KW-0805">Transcription regulation</keyword>
<keyword evidence="5" id="KW-0804">Transcription</keyword>
<keyword evidence="9" id="KW-1185">Reference proteome</keyword>
<feature type="domain" description="RNA polymerase sigma-70 region 2" evidence="6">
    <location>
        <begin position="13"/>
        <end position="79"/>
    </location>
</feature>
<comment type="caution">
    <text evidence="8">The sequence shown here is derived from an EMBL/GenBank/DDBJ whole genome shotgun (WGS) entry which is preliminary data.</text>
</comment>
<evidence type="ECO:0000256" key="5">
    <source>
        <dbReference type="ARBA" id="ARBA00023163"/>
    </source>
</evidence>
<protein>
    <submittedName>
        <fullName evidence="8">RNA polymerase sigma-70 factor (ECF subfamily)</fullName>
    </submittedName>
</protein>
<dbReference type="Proteomes" id="UP000538147">
    <property type="component" value="Unassembled WGS sequence"/>
</dbReference>
<accession>A0A841LJ94</accession>
<dbReference type="GO" id="GO:0003677">
    <property type="term" value="F:DNA binding"/>
    <property type="evidence" value="ECO:0007669"/>
    <property type="project" value="UniProtKB-KW"/>
</dbReference>
<dbReference type="SUPFAM" id="SSF88946">
    <property type="entry name" value="Sigma2 domain of RNA polymerase sigma factors"/>
    <property type="match status" value="1"/>
</dbReference>